<evidence type="ECO:0000256" key="5">
    <source>
        <dbReference type="ARBA" id="ARBA00023015"/>
    </source>
</evidence>
<dbReference type="CDD" id="cd00086">
    <property type="entry name" value="homeodomain"/>
    <property type="match status" value="1"/>
</dbReference>
<evidence type="ECO:0000256" key="1">
    <source>
        <dbReference type="ARBA" id="ARBA00004123"/>
    </source>
</evidence>
<dbReference type="Gene3D" id="1.10.10.10">
    <property type="entry name" value="Winged helix-like DNA-binding domain superfamily/Winged helix DNA-binding domain"/>
    <property type="match status" value="2"/>
</dbReference>
<dbReference type="SMART" id="SM00389">
    <property type="entry name" value="HOX"/>
    <property type="match status" value="1"/>
</dbReference>
<feature type="region of interest" description="Disordered" evidence="12">
    <location>
        <begin position="141"/>
        <end position="166"/>
    </location>
</feature>
<dbReference type="PROSITE" id="PS50071">
    <property type="entry name" value="HOMEOBOX_2"/>
    <property type="match status" value="1"/>
</dbReference>
<protein>
    <submittedName>
        <fullName evidence="15">Pax-D2</fullName>
    </submittedName>
</protein>
<evidence type="ECO:0000256" key="4">
    <source>
        <dbReference type="ARBA" id="ARBA00022724"/>
    </source>
</evidence>
<evidence type="ECO:0000256" key="7">
    <source>
        <dbReference type="ARBA" id="ARBA00023155"/>
    </source>
</evidence>
<dbReference type="InterPro" id="IPR001356">
    <property type="entry name" value="HD"/>
</dbReference>
<evidence type="ECO:0000256" key="10">
    <source>
        <dbReference type="PROSITE-ProRule" id="PRU00108"/>
    </source>
</evidence>
<dbReference type="EMBL" id="AB239690">
    <property type="protein sequence ID" value="BAF56223.1"/>
    <property type="molecule type" value="mRNA"/>
</dbReference>
<evidence type="ECO:0000256" key="12">
    <source>
        <dbReference type="SAM" id="MobiDB-lite"/>
    </source>
</evidence>
<dbReference type="GO" id="GO:0005634">
    <property type="term" value="C:nucleus"/>
    <property type="evidence" value="ECO:0007669"/>
    <property type="project" value="UniProtKB-SubCell"/>
</dbReference>
<keyword evidence="6 10" id="KW-0238">DNA-binding</keyword>
<dbReference type="PROSITE" id="PS51057">
    <property type="entry name" value="PAIRED_2"/>
    <property type="match status" value="1"/>
</dbReference>
<keyword evidence="8" id="KW-0804">Transcription</keyword>
<dbReference type="InterPro" id="IPR043565">
    <property type="entry name" value="PAX_fam"/>
</dbReference>
<dbReference type="InterPro" id="IPR017970">
    <property type="entry name" value="Homeobox_CS"/>
</dbReference>
<dbReference type="GO" id="GO:0000978">
    <property type="term" value="F:RNA polymerase II cis-regulatory region sequence-specific DNA binding"/>
    <property type="evidence" value="ECO:0007669"/>
    <property type="project" value="TreeGrafter"/>
</dbReference>
<dbReference type="AlphaFoldDB" id="A4PBK2"/>
<keyword evidence="5" id="KW-0805">Transcription regulation</keyword>
<dbReference type="PRINTS" id="PR00027">
    <property type="entry name" value="PAIREDBOX"/>
</dbReference>
<accession>A4PBK2</accession>
<dbReference type="SMART" id="SM00351">
    <property type="entry name" value="PAX"/>
    <property type="match status" value="1"/>
</dbReference>
<keyword evidence="7 10" id="KW-0371">Homeobox</keyword>
<dbReference type="InterPro" id="IPR009057">
    <property type="entry name" value="Homeodomain-like_sf"/>
</dbReference>
<evidence type="ECO:0000256" key="3">
    <source>
        <dbReference type="ARBA" id="ARBA00022473"/>
    </source>
</evidence>
<evidence type="ECO:0000256" key="9">
    <source>
        <dbReference type="ARBA" id="ARBA00023242"/>
    </source>
</evidence>
<feature type="domain" description="Paired" evidence="14">
    <location>
        <begin position="11"/>
        <end position="137"/>
    </location>
</feature>
<keyword evidence="9 10" id="KW-0539">Nucleus</keyword>
<evidence type="ECO:0000256" key="6">
    <source>
        <dbReference type="ARBA" id="ARBA00023125"/>
    </source>
</evidence>
<feature type="DNA-binding region" description="Homeobox" evidence="10">
    <location>
        <begin position="240"/>
        <end position="299"/>
    </location>
</feature>
<feature type="region of interest" description="Disordered" evidence="12">
    <location>
        <begin position="198"/>
        <end position="217"/>
    </location>
</feature>
<proteinExistence type="evidence at transcript level"/>
<dbReference type="PANTHER" id="PTHR45636">
    <property type="entry name" value="PAIRED BOX PROTEIN PAX-6-RELATED-RELATED"/>
    <property type="match status" value="1"/>
</dbReference>
<dbReference type="Gene3D" id="1.10.10.60">
    <property type="entry name" value="Homeodomain-like"/>
    <property type="match status" value="1"/>
</dbReference>
<keyword evidence="4" id="KW-0563">Paired box</keyword>
<feature type="compositionally biased region" description="Basic and acidic residues" evidence="12">
    <location>
        <begin position="144"/>
        <end position="166"/>
    </location>
</feature>
<dbReference type="GO" id="GO:0000981">
    <property type="term" value="F:DNA-binding transcription factor activity, RNA polymerase II-specific"/>
    <property type="evidence" value="ECO:0007669"/>
    <property type="project" value="InterPro"/>
</dbReference>
<evidence type="ECO:0000256" key="8">
    <source>
        <dbReference type="ARBA" id="ARBA00023163"/>
    </source>
</evidence>
<feature type="domain" description="Homeobox" evidence="13">
    <location>
        <begin position="238"/>
        <end position="298"/>
    </location>
</feature>
<evidence type="ECO:0000259" key="13">
    <source>
        <dbReference type="PROSITE" id="PS50071"/>
    </source>
</evidence>
<dbReference type="Pfam" id="PF00046">
    <property type="entry name" value="Homeodomain"/>
    <property type="match status" value="1"/>
</dbReference>
<evidence type="ECO:0000256" key="11">
    <source>
        <dbReference type="RuleBase" id="RU000682"/>
    </source>
</evidence>
<evidence type="ECO:0000313" key="15">
    <source>
        <dbReference type="EMBL" id="BAF56223.1"/>
    </source>
</evidence>
<feature type="region of interest" description="Disordered" evidence="12">
    <location>
        <begin position="1"/>
        <end position="27"/>
    </location>
</feature>
<dbReference type="InterPro" id="IPR001523">
    <property type="entry name" value="Paired_dom"/>
</dbReference>
<dbReference type="SUPFAM" id="SSF46689">
    <property type="entry name" value="Homeodomain-like"/>
    <property type="match status" value="2"/>
</dbReference>
<name>A4PBK2_ANTJA</name>
<evidence type="ECO:0000256" key="2">
    <source>
        <dbReference type="ARBA" id="ARBA00005733"/>
    </source>
</evidence>
<comment type="similarity">
    <text evidence="2">Belongs to the paired homeobox family.</text>
</comment>
<dbReference type="Pfam" id="PF00292">
    <property type="entry name" value="PAX"/>
    <property type="match status" value="1"/>
</dbReference>
<dbReference type="InterPro" id="IPR036388">
    <property type="entry name" value="WH-like_DNA-bd_sf"/>
</dbReference>
<reference evidence="15" key="1">
    <citation type="journal article" date="2007" name="FEBS Lett.">
        <title>Evolution of the gene families forming the Pax/Six regulatory network: isolation of genes from primitive animals and molecular phylogenetic analyses.</title>
        <authorList>
            <person name="Hoshiyama D."/>
            <person name="Iwabe N."/>
            <person name="Miyata T."/>
        </authorList>
    </citation>
    <scope>NUCLEOTIDE SEQUENCE</scope>
</reference>
<organism evidence="15">
    <name type="scientific">Anthopleura japonica</name>
    <name type="common">Sea anemone</name>
    <dbReference type="NCBI Taxonomy" id="67755"/>
    <lineage>
        <taxon>Eukaryota</taxon>
        <taxon>Metazoa</taxon>
        <taxon>Cnidaria</taxon>
        <taxon>Anthozoa</taxon>
        <taxon>Hexacorallia</taxon>
        <taxon>Actiniaria</taxon>
        <taxon>Actiniidae</taxon>
        <taxon>Anthopleura</taxon>
    </lineage>
</organism>
<comment type="subcellular location">
    <subcellularLocation>
        <location evidence="1 10 11">Nucleus</location>
    </subcellularLocation>
</comment>
<keyword evidence="3" id="KW-0217">Developmental protein</keyword>
<dbReference type="PANTHER" id="PTHR45636:SF52">
    <property type="entry name" value="PAIRED DOMAIN-CONTAINING PROTEIN"/>
    <property type="match status" value="1"/>
</dbReference>
<dbReference type="PROSITE" id="PS00027">
    <property type="entry name" value="HOMEOBOX_1"/>
    <property type="match status" value="1"/>
</dbReference>
<evidence type="ECO:0000259" key="14">
    <source>
        <dbReference type="PROSITE" id="PS51057"/>
    </source>
</evidence>
<sequence>MKKSGKHEHVSGNRVNQLGGSYRNGKPLSHEMRRKVIELSLSGVRPCEISRKLKITHGCISKLLSKFFKTGSLVPGHGTAGRPRVITPWIEMHIDRYRKEQPGIFSWEIRERLLRENVCFETTLPSLSSINRLVKSKIKQQSTAREEKKIDSEKEHDMNRETKKRSDYSIDNILSSNDANWTPKTTMAYHPVQVIRSTSYESQRTEEESSSDSLEEWKTVTSFEESEDDKYLFHSSESPLRKQRIRFSRYQMKSLEQEFEFNPYPSHEERENISKALDVDEAKVKVWFSNQRAKVKRREPSPIHSYHSLPYQSPTDNERCHPCTCNHINKPALFPLQISAGPSRLFFPIGYRPLH</sequence>